<evidence type="ECO:0008006" key="3">
    <source>
        <dbReference type="Google" id="ProtNLM"/>
    </source>
</evidence>
<reference evidence="1 2" key="1">
    <citation type="submission" date="2017-09" db="EMBL/GenBank/DDBJ databases">
        <title>Depth-based differentiation of microbial function through sediment-hosted aquifers and enrichment of novel symbionts in the deep terrestrial subsurface.</title>
        <authorList>
            <person name="Probst A.J."/>
            <person name="Ladd B."/>
            <person name="Jarett J.K."/>
            <person name="Geller-Mcgrath D.E."/>
            <person name="Sieber C.M."/>
            <person name="Emerson J.B."/>
            <person name="Anantharaman K."/>
            <person name="Thomas B.C."/>
            <person name="Malmstrom R."/>
            <person name="Stieglmeier M."/>
            <person name="Klingl A."/>
            <person name="Woyke T."/>
            <person name="Ryan C.M."/>
            <person name="Banfield J.F."/>
        </authorList>
    </citation>
    <scope>NUCLEOTIDE SEQUENCE [LARGE SCALE GENOMIC DNA]</scope>
    <source>
        <strain evidence="1">CG07_land_8_20_14_0_80_42_15</strain>
    </source>
</reference>
<dbReference type="Proteomes" id="UP000230052">
    <property type="component" value="Unassembled WGS sequence"/>
</dbReference>
<dbReference type="InterPro" id="IPR009000">
    <property type="entry name" value="Transl_B-barrel_sf"/>
</dbReference>
<sequence length="61" mass="6763">MKKGEIGIGDTVQIKGHTTDFKQNVVSMQIDHVPIKKAKKGNEIGLLTKKRVRVGDSVYKV</sequence>
<gene>
    <name evidence="1" type="ORF">COS99_05375</name>
</gene>
<dbReference type="Gene3D" id="2.40.30.10">
    <property type="entry name" value="Translation factors"/>
    <property type="match status" value="1"/>
</dbReference>
<evidence type="ECO:0000313" key="1">
    <source>
        <dbReference type="EMBL" id="PIU41456.1"/>
    </source>
</evidence>
<dbReference type="EMBL" id="PEWV01000056">
    <property type="protein sequence ID" value="PIU41456.1"/>
    <property type="molecule type" value="Genomic_DNA"/>
</dbReference>
<dbReference type="SUPFAM" id="SSF50447">
    <property type="entry name" value="Translation proteins"/>
    <property type="match status" value="1"/>
</dbReference>
<proteinExistence type="predicted"/>
<dbReference type="AlphaFoldDB" id="A0A2J0L2H5"/>
<evidence type="ECO:0000313" key="2">
    <source>
        <dbReference type="Proteomes" id="UP000230052"/>
    </source>
</evidence>
<organism evidence="1 2">
    <name type="scientific">Candidatus Aquitaenariimonas noxiae</name>
    <dbReference type="NCBI Taxonomy" id="1974741"/>
    <lineage>
        <taxon>Bacteria</taxon>
        <taxon>Pseudomonadati</taxon>
        <taxon>Candidatus Omnitrophota</taxon>
        <taxon>Candidatus Aquitaenariimonas</taxon>
    </lineage>
</organism>
<protein>
    <recommendedName>
        <fullName evidence="3">Translation elongation factor-like protein</fullName>
    </recommendedName>
</protein>
<comment type="caution">
    <text evidence="1">The sequence shown here is derived from an EMBL/GenBank/DDBJ whole genome shotgun (WGS) entry which is preliminary data.</text>
</comment>
<name>A0A2J0L2H5_9BACT</name>
<accession>A0A2J0L2H5</accession>